<name>A0A1I0YIK5_SELRU</name>
<reference evidence="1 2" key="1">
    <citation type="submission" date="2016-10" db="EMBL/GenBank/DDBJ databases">
        <authorList>
            <person name="de Groot N.N."/>
        </authorList>
    </citation>
    <scope>NUCLEOTIDE SEQUENCE [LARGE SCALE GENOMIC DNA]</scope>
    <source>
        <strain evidence="1 2">L14</strain>
    </source>
</reference>
<evidence type="ECO:0008006" key="3">
    <source>
        <dbReference type="Google" id="ProtNLM"/>
    </source>
</evidence>
<gene>
    <name evidence="1" type="ORF">SAMN05216587_11455</name>
</gene>
<dbReference type="EMBL" id="FOJX01000014">
    <property type="protein sequence ID" value="SFB13275.1"/>
    <property type="molecule type" value="Genomic_DNA"/>
</dbReference>
<dbReference type="RefSeq" id="WP_074817218.1">
    <property type="nucleotide sequence ID" value="NZ_FOJX01000014.1"/>
</dbReference>
<dbReference type="AlphaFoldDB" id="A0A1I0YIK5"/>
<evidence type="ECO:0000313" key="2">
    <source>
        <dbReference type="Proteomes" id="UP000183843"/>
    </source>
</evidence>
<proteinExistence type="predicted"/>
<organism evidence="1 2">
    <name type="scientific">Selenomonas ruminantium</name>
    <dbReference type="NCBI Taxonomy" id="971"/>
    <lineage>
        <taxon>Bacteria</taxon>
        <taxon>Bacillati</taxon>
        <taxon>Bacillota</taxon>
        <taxon>Negativicutes</taxon>
        <taxon>Selenomonadales</taxon>
        <taxon>Selenomonadaceae</taxon>
        <taxon>Selenomonas</taxon>
    </lineage>
</organism>
<protein>
    <recommendedName>
        <fullName evidence="3">DUF2922 domain-containing protein</fullName>
    </recommendedName>
</protein>
<sequence length="71" mass="8031">MEVTLMIMLSLDNGKNMTLSIPNPREGLTENEVYKAMMEILERRCLLAENGATANGYKKAYLRIVEEQALP</sequence>
<dbReference type="Proteomes" id="UP000183843">
    <property type="component" value="Unassembled WGS sequence"/>
</dbReference>
<dbReference type="InterPro" id="IPR021321">
    <property type="entry name" value="DUF2922"/>
</dbReference>
<dbReference type="Pfam" id="PF11148">
    <property type="entry name" value="DUF2922"/>
    <property type="match status" value="1"/>
</dbReference>
<accession>A0A1I0YIK5</accession>
<evidence type="ECO:0000313" key="1">
    <source>
        <dbReference type="EMBL" id="SFB13275.1"/>
    </source>
</evidence>